<dbReference type="GO" id="GO:0004035">
    <property type="term" value="F:alkaline phosphatase activity"/>
    <property type="evidence" value="ECO:0007669"/>
    <property type="project" value="UniProtKB-EC"/>
</dbReference>
<dbReference type="SUPFAM" id="SSF53649">
    <property type="entry name" value="Alkaline phosphatase-like"/>
    <property type="match status" value="1"/>
</dbReference>
<comment type="similarity">
    <text evidence="4">Belongs to the alkaline phosphatase family.</text>
</comment>
<evidence type="ECO:0000313" key="6">
    <source>
        <dbReference type="Proteomes" id="UP000663879"/>
    </source>
</evidence>
<dbReference type="PRINTS" id="PR00113">
    <property type="entry name" value="ALKPHPHTASE"/>
</dbReference>
<keyword evidence="2" id="KW-0597">Phosphoprotein</keyword>
<feature type="binding site" evidence="3">
    <location>
        <position position="252"/>
    </location>
    <ligand>
        <name>Zn(2+)</name>
        <dbReference type="ChEBI" id="CHEBI:29105"/>
        <label>2</label>
    </ligand>
</feature>
<protein>
    <recommendedName>
        <fullName evidence="1">alkaline phosphatase</fullName>
        <ecNumber evidence="1">3.1.3.1</ecNumber>
    </recommendedName>
</protein>
<dbReference type="PANTHER" id="PTHR11596:SF5">
    <property type="entry name" value="ALKALINE PHOSPHATASE"/>
    <property type="match status" value="1"/>
</dbReference>
<keyword evidence="3" id="KW-0479">Metal-binding</keyword>
<evidence type="ECO:0000313" key="5">
    <source>
        <dbReference type="EMBL" id="CAF1110649.1"/>
    </source>
</evidence>
<evidence type="ECO:0000256" key="1">
    <source>
        <dbReference type="ARBA" id="ARBA00012647"/>
    </source>
</evidence>
<reference evidence="5" key="1">
    <citation type="submission" date="2021-02" db="EMBL/GenBank/DDBJ databases">
        <authorList>
            <person name="Nowell W R."/>
        </authorList>
    </citation>
    <scope>NUCLEOTIDE SEQUENCE</scope>
    <source>
        <strain evidence="5">Ploen Becks lab</strain>
    </source>
</reference>
<proteinExistence type="inferred from homology"/>
<dbReference type="InterPro" id="IPR001952">
    <property type="entry name" value="Alkaline_phosphatase"/>
</dbReference>
<feature type="binding site" evidence="3">
    <location>
        <position position="127"/>
    </location>
    <ligand>
        <name>Mg(2+)</name>
        <dbReference type="ChEBI" id="CHEBI:18420"/>
    </ligand>
</feature>
<keyword evidence="6" id="KW-1185">Reference proteome</keyword>
<comment type="cofactor">
    <cofactor evidence="3">
        <name>Zn(2+)</name>
        <dbReference type="ChEBI" id="CHEBI:29105"/>
    </cofactor>
    <text evidence="3">Binds 2 Zn(2+) ions.</text>
</comment>
<comment type="caution">
    <text evidence="5">The sequence shown here is derived from an EMBL/GenBank/DDBJ whole genome shotgun (WGS) entry which is preliminary data.</text>
</comment>
<dbReference type="PANTHER" id="PTHR11596">
    <property type="entry name" value="ALKALINE PHOSPHATASE"/>
    <property type="match status" value="1"/>
</dbReference>
<dbReference type="Gene3D" id="3.40.720.10">
    <property type="entry name" value="Alkaline Phosphatase, subunit A"/>
    <property type="match status" value="1"/>
</dbReference>
<name>A0A814PUF5_9BILA</name>
<dbReference type="SMART" id="SM00098">
    <property type="entry name" value="alkPPc"/>
    <property type="match status" value="1"/>
</dbReference>
<organism evidence="5 6">
    <name type="scientific">Brachionus calyciflorus</name>
    <dbReference type="NCBI Taxonomy" id="104777"/>
    <lineage>
        <taxon>Eukaryota</taxon>
        <taxon>Metazoa</taxon>
        <taxon>Spiralia</taxon>
        <taxon>Gnathifera</taxon>
        <taxon>Rotifera</taxon>
        <taxon>Eurotatoria</taxon>
        <taxon>Monogononta</taxon>
        <taxon>Pseudotrocha</taxon>
        <taxon>Ploima</taxon>
        <taxon>Brachionidae</taxon>
        <taxon>Brachionus</taxon>
    </lineage>
</organism>
<dbReference type="GO" id="GO:0046872">
    <property type="term" value="F:metal ion binding"/>
    <property type="evidence" value="ECO:0007669"/>
    <property type="project" value="UniProtKB-KW"/>
</dbReference>
<sequence>MNYKSLWSLDKVVFGGGRKKFTPNNFTDEVSKRKGERIDGRNLIQEWKNKMESQKARYSYISNREELNNLNSNEYDHVLGLFNYDHMDYEVDRIRKNPIIEPSLIEMTEKAIQILRKNPNGYFLFVEGGKIDLAHHDNNARRALDDYVVFDEAIGKALDMVSTQDTLVVVSADHSHVFTIGGYAVRGNPLFSVVNTTEKDKLSAYNTTFTALAYANGPSGLTEIRTYNISNEQTQDVNYKQESTIKLDSETHGGEEVAIYASGPMAYLFDG</sequence>
<feature type="binding site" evidence="3">
    <location>
        <position position="132"/>
    </location>
    <ligand>
        <name>Zn(2+)</name>
        <dbReference type="ChEBI" id="CHEBI:29105"/>
        <label>2</label>
    </ligand>
</feature>
<dbReference type="EMBL" id="CAJNOC010008146">
    <property type="protein sequence ID" value="CAF1110649.1"/>
    <property type="molecule type" value="Genomic_DNA"/>
</dbReference>
<evidence type="ECO:0000256" key="3">
    <source>
        <dbReference type="PIRSR" id="PIRSR601952-2"/>
    </source>
</evidence>
<feature type="binding site" evidence="3">
    <location>
        <position position="136"/>
    </location>
    <ligand>
        <name>Zn(2+)</name>
        <dbReference type="ChEBI" id="CHEBI:29105"/>
        <label>2</label>
    </ligand>
</feature>
<feature type="non-terminal residue" evidence="5">
    <location>
        <position position="1"/>
    </location>
</feature>
<evidence type="ECO:0000256" key="2">
    <source>
        <dbReference type="ARBA" id="ARBA00022553"/>
    </source>
</evidence>
<dbReference type="Pfam" id="PF00245">
    <property type="entry name" value="Alk_phosphatase"/>
    <property type="match status" value="1"/>
</dbReference>
<feature type="binding site" evidence="3">
    <location>
        <position position="173"/>
    </location>
    <ligand>
        <name>Zn(2+)</name>
        <dbReference type="ChEBI" id="CHEBI:29105"/>
        <label>2</label>
    </ligand>
</feature>
<comment type="cofactor">
    <cofactor evidence="3">
        <name>Mg(2+)</name>
        <dbReference type="ChEBI" id="CHEBI:18420"/>
    </cofactor>
    <text evidence="3">Binds 1 Mg(2+) ion.</text>
</comment>
<dbReference type="AlphaFoldDB" id="A0A814PUF5"/>
<gene>
    <name evidence="5" type="ORF">OXX778_LOCUS21605</name>
</gene>
<dbReference type="Proteomes" id="UP000663879">
    <property type="component" value="Unassembled WGS sequence"/>
</dbReference>
<keyword evidence="3" id="KW-0862">Zinc</keyword>
<keyword evidence="3" id="KW-0460">Magnesium</keyword>
<accession>A0A814PUF5</accession>
<dbReference type="OrthoDB" id="5818554at2759"/>
<dbReference type="EC" id="3.1.3.1" evidence="1"/>
<evidence type="ECO:0000256" key="4">
    <source>
        <dbReference type="RuleBase" id="RU003946"/>
    </source>
</evidence>
<dbReference type="InterPro" id="IPR017850">
    <property type="entry name" value="Alkaline_phosphatase_core_sf"/>
</dbReference>
<feature type="binding site" evidence="3">
    <location>
        <position position="174"/>
    </location>
    <ligand>
        <name>Zn(2+)</name>
        <dbReference type="ChEBI" id="CHEBI:29105"/>
        <label>2</label>
    </ligand>
</feature>